<organism evidence="1 2">
    <name type="scientific">Paenibacillus rigui</name>
    <dbReference type="NCBI Taxonomy" id="554312"/>
    <lineage>
        <taxon>Bacteria</taxon>
        <taxon>Bacillati</taxon>
        <taxon>Bacillota</taxon>
        <taxon>Bacilli</taxon>
        <taxon>Bacillales</taxon>
        <taxon>Paenibacillaceae</taxon>
        <taxon>Paenibacillus</taxon>
    </lineage>
</organism>
<dbReference type="RefSeq" id="WP_094017576.1">
    <property type="nucleotide sequence ID" value="NZ_NMQW01000043.1"/>
</dbReference>
<dbReference type="OrthoDB" id="2677664at2"/>
<evidence type="ECO:0000313" key="2">
    <source>
        <dbReference type="Proteomes" id="UP000215509"/>
    </source>
</evidence>
<name>A0A229UJQ1_9BACL</name>
<accession>A0A229UJQ1</accession>
<dbReference type="Proteomes" id="UP000215509">
    <property type="component" value="Unassembled WGS sequence"/>
</dbReference>
<sequence>MARETSKVPFGYKPEDESKGLRGTVWVYDSFERYGEQELVRLLAAVRLKEVKRVVFYPLHEETLRRMGEREAEPFYRRVDGLEELLESVDTTTVDTTIDRWEGRRKKYTPMDTSFRYLADKYAGPHFAAVSLETANKLAAFDSFEPWIKKLRLWIDLEAGTGALHPRLHAYEHRWDPMT</sequence>
<comment type="caution">
    <text evidence="1">The sequence shown here is derived from an EMBL/GenBank/DDBJ whole genome shotgun (WGS) entry which is preliminary data.</text>
</comment>
<dbReference type="AlphaFoldDB" id="A0A229UJQ1"/>
<reference evidence="1 2" key="1">
    <citation type="submission" date="2017-07" db="EMBL/GenBank/DDBJ databases">
        <title>Genome sequencing and assembly of Paenibacillus rigui.</title>
        <authorList>
            <person name="Mayilraj S."/>
        </authorList>
    </citation>
    <scope>NUCLEOTIDE SEQUENCE [LARGE SCALE GENOMIC DNA]</scope>
    <source>
        <strain evidence="1 2">JCM 16352</strain>
    </source>
</reference>
<evidence type="ECO:0000313" key="1">
    <source>
        <dbReference type="EMBL" id="OXM83534.1"/>
    </source>
</evidence>
<protein>
    <submittedName>
        <fullName evidence="1">Uncharacterized protein</fullName>
    </submittedName>
</protein>
<dbReference type="EMBL" id="NMQW01000043">
    <property type="protein sequence ID" value="OXM83534.1"/>
    <property type="molecule type" value="Genomic_DNA"/>
</dbReference>
<proteinExistence type="predicted"/>
<keyword evidence="2" id="KW-1185">Reference proteome</keyword>
<gene>
    <name evidence="1" type="ORF">CF651_24795</name>
</gene>